<evidence type="ECO:0000313" key="3">
    <source>
        <dbReference type="EMBL" id="UTI65451.1"/>
    </source>
</evidence>
<keyword evidence="4" id="KW-1185">Reference proteome</keyword>
<evidence type="ECO:0000256" key="2">
    <source>
        <dbReference type="SAM" id="Phobius"/>
    </source>
</evidence>
<protein>
    <recommendedName>
        <fullName evidence="5">Transmembrane protein</fullName>
    </recommendedName>
</protein>
<keyword evidence="2" id="KW-0472">Membrane</keyword>
<evidence type="ECO:0008006" key="5">
    <source>
        <dbReference type="Google" id="ProtNLM"/>
    </source>
</evidence>
<feature type="transmembrane region" description="Helical" evidence="2">
    <location>
        <begin position="35"/>
        <end position="59"/>
    </location>
</feature>
<dbReference type="EMBL" id="CP098502">
    <property type="protein sequence ID" value="UTI65451.1"/>
    <property type="molecule type" value="Genomic_DNA"/>
</dbReference>
<sequence length="159" mass="16342">MPPYVHASIALVAAMIVIAVIVPTPEMHPARAGTICLSLMAASAVTFLGALAVIVLAMMSSLPGYVVLTPALAALGVATALALATCWMASADAPDKPVADADGSEEDDGGGGGGGLRPEDEPPKDPSPTDGIDWDHFDRERSGWETVRSPAPQRELVEV</sequence>
<keyword evidence="2" id="KW-0812">Transmembrane</keyword>
<evidence type="ECO:0000313" key="4">
    <source>
        <dbReference type="Proteomes" id="UP001056035"/>
    </source>
</evidence>
<organism evidence="3 4">
    <name type="scientific">Paraconexibacter antarcticus</name>
    <dbReference type="NCBI Taxonomy" id="2949664"/>
    <lineage>
        <taxon>Bacteria</taxon>
        <taxon>Bacillati</taxon>
        <taxon>Actinomycetota</taxon>
        <taxon>Thermoleophilia</taxon>
        <taxon>Solirubrobacterales</taxon>
        <taxon>Paraconexibacteraceae</taxon>
        <taxon>Paraconexibacter</taxon>
    </lineage>
</organism>
<evidence type="ECO:0000256" key="1">
    <source>
        <dbReference type="SAM" id="MobiDB-lite"/>
    </source>
</evidence>
<feature type="transmembrane region" description="Helical" evidence="2">
    <location>
        <begin position="65"/>
        <end position="87"/>
    </location>
</feature>
<dbReference type="RefSeq" id="WP_254572131.1">
    <property type="nucleotide sequence ID" value="NZ_CP098502.1"/>
</dbReference>
<feature type="region of interest" description="Disordered" evidence="1">
    <location>
        <begin position="94"/>
        <end position="159"/>
    </location>
</feature>
<proteinExistence type="predicted"/>
<accession>A0ABY5DTU4</accession>
<gene>
    <name evidence="3" type="ORF">NBH00_04360</name>
</gene>
<name>A0ABY5DTU4_9ACTN</name>
<feature type="compositionally biased region" description="Basic and acidic residues" evidence="1">
    <location>
        <begin position="133"/>
        <end position="143"/>
    </location>
</feature>
<dbReference type="Proteomes" id="UP001056035">
    <property type="component" value="Chromosome"/>
</dbReference>
<reference evidence="3 4" key="1">
    <citation type="submission" date="2022-06" db="EMBL/GenBank/DDBJ databases">
        <title>Paraconexibacter antarcticus.</title>
        <authorList>
            <person name="Kim C.S."/>
        </authorList>
    </citation>
    <scope>NUCLEOTIDE SEQUENCE [LARGE SCALE GENOMIC DNA]</scope>
    <source>
        <strain evidence="3 4">02-257</strain>
    </source>
</reference>
<keyword evidence="2" id="KW-1133">Transmembrane helix</keyword>
<feature type="transmembrane region" description="Helical" evidence="2">
    <location>
        <begin position="6"/>
        <end position="23"/>
    </location>
</feature>